<dbReference type="AlphaFoldDB" id="A0A813VUH2"/>
<dbReference type="Gene3D" id="3.40.50.1110">
    <property type="entry name" value="SGNH hydrolase"/>
    <property type="match status" value="1"/>
</dbReference>
<feature type="domain" description="SGNH hydrolase-type esterase" evidence="1">
    <location>
        <begin position="35"/>
        <end position="231"/>
    </location>
</feature>
<reference evidence="2" key="1">
    <citation type="submission" date="2021-02" db="EMBL/GenBank/DDBJ databases">
        <authorList>
            <person name="Nowell W R."/>
        </authorList>
    </citation>
    <scope>NUCLEOTIDE SEQUENCE</scope>
</reference>
<dbReference type="SUPFAM" id="SSF52266">
    <property type="entry name" value="SGNH hydrolase"/>
    <property type="match status" value="1"/>
</dbReference>
<accession>A0A813VUH2</accession>
<keyword evidence="3" id="KW-1185">Reference proteome</keyword>
<dbReference type="Proteomes" id="UP000663828">
    <property type="component" value="Unassembled WGS sequence"/>
</dbReference>
<protein>
    <recommendedName>
        <fullName evidence="1">SGNH hydrolase-type esterase domain-containing protein</fullName>
    </recommendedName>
</protein>
<name>A0A813VUH2_ADIRI</name>
<evidence type="ECO:0000313" key="3">
    <source>
        <dbReference type="Proteomes" id="UP000663828"/>
    </source>
</evidence>
<dbReference type="InterPro" id="IPR036514">
    <property type="entry name" value="SGNH_hydro_sf"/>
</dbReference>
<dbReference type="InterPro" id="IPR013830">
    <property type="entry name" value="SGNH_hydro"/>
</dbReference>
<dbReference type="Pfam" id="PF13472">
    <property type="entry name" value="Lipase_GDSL_2"/>
    <property type="match status" value="1"/>
</dbReference>
<organism evidence="2 3">
    <name type="scientific">Adineta ricciae</name>
    <name type="common">Rotifer</name>
    <dbReference type="NCBI Taxonomy" id="249248"/>
    <lineage>
        <taxon>Eukaryota</taxon>
        <taxon>Metazoa</taxon>
        <taxon>Spiralia</taxon>
        <taxon>Gnathifera</taxon>
        <taxon>Rotifera</taxon>
        <taxon>Eurotatoria</taxon>
        <taxon>Bdelloidea</taxon>
        <taxon>Adinetida</taxon>
        <taxon>Adinetidae</taxon>
        <taxon>Adineta</taxon>
    </lineage>
</organism>
<comment type="caution">
    <text evidence="2">The sequence shown here is derived from an EMBL/GenBank/DDBJ whole genome shotgun (WGS) entry which is preliminary data.</text>
</comment>
<evidence type="ECO:0000259" key="1">
    <source>
        <dbReference type="Pfam" id="PF13472"/>
    </source>
</evidence>
<evidence type="ECO:0000313" key="2">
    <source>
        <dbReference type="EMBL" id="CAF0845226.1"/>
    </source>
</evidence>
<sequence>MDLTSKVCDSAFCTKQSKSECVNDNDAYLDPNIVALGDSFTSAGAVGGASKSYPIVAGKILGWPAVNYAKGGSVLKDIPGQLKKAEAALTNATHVIFTTGGNNVGLVQSFAQIMLLNDLAGASKRVKDVEAELVSTYHLIKAAAKPTAKIYAVAYVDFISVSNKIPNEASCHKLMDILNETVKKAAQTAGIRFIEEVKTAFRGHEMFSAEPFADSLFASSNAAHPNAKGHAKMGEVVAARLLADQ</sequence>
<proteinExistence type="predicted"/>
<gene>
    <name evidence="2" type="ORF">XAT740_LOCUS5186</name>
</gene>
<dbReference type="EMBL" id="CAJNOR010000221">
    <property type="protein sequence ID" value="CAF0845226.1"/>
    <property type="molecule type" value="Genomic_DNA"/>
</dbReference>